<feature type="compositionally biased region" description="Basic and acidic residues" evidence="1">
    <location>
        <begin position="631"/>
        <end position="650"/>
    </location>
</feature>
<evidence type="ECO:0000313" key="3">
    <source>
        <dbReference type="Proteomes" id="UP000054466"/>
    </source>
</evidence>
<dbReference type="GeneID" id="27348699"/>
<evidence type="ECO:0000256" key="1">
    <source>
        <dbReference type="SAM" id="MobiDB-lite"/>
    </source>
</evidence>
<keyword evidence="3" id="KW-1185">Reference proteome</keyword>
<reference evidence="2 3" key="1">
    <citation type="submission" date="2015-01" db="EMBL/GenBank/DDBJ databases">
        <title>The Genome Sequence of Cladophialophora immunda CBS83496.</title>
        <authorList>
            <consortium name="The Broad Institute Genomics Platform"/>
            <person name="Cuomo C."/>
            <person name="de Hoog S."/>
            <person name="Gorbushina A."/>
            <person name="Stielow B."/>
            <person name="Teixiera M."/>
            <person name="Abouelleil A."/>
            <person name="Chapman S.B."/>
            <person name="Priest M."/>
            <person name="Young S.K."/>
            <person name="Wortman J."/>
            <person name="Nusbaum C."/>
            <person name="Birren B."/>
        </authorList>
    </citation>
    <scope>NUCLEOTIDE SEQUENCE [LARGE SCALE GENOMIC DNA]</scope>
    <source>
        <strain evidence="2 3">CBS 83496</strain>
    </source>
</reference>
<dbReference type="RefSeq" id="XP_016246624.1">
    <property type="nucleotide sequence ID" value="XM_016396768.1"/>
</dbReference>
<feature type="region of interest" description="Disordered" evidence="1">
    <location>
        <begin position="1"/>
        <end position="28"/>
    </location>
</feature>
<name>A0A0D2C5H2_9EURO</name>
<feature type="compositionally biased region" description="Basic and acidic residues" evidence="1">
    <location>
        <begin position="388"/>
        <end position="404"/>
    </location>
</feature>
<sequence>MAGVLEGLISSRRRPSRSRSESAKQMHARWGDVSITAPTGGWTQHYLEDDLNNVTYQAHGSPDSQKTLVSNSPDLTFKDEIEKIGVEAIITQSPPLIQKERAAITITIPLPWSRKSHRRSSSASSHPQPQAQPVPVLEKLITVESRPAHANITSTIDEVIVAESRPATESLRADSPIVHTQSPVYDDVSTFFTRAVFPEKHPGHRLPQIQTAVPPNKSQPASAVSLLSPVAEKYNGLSESNNGTPMDNTPIAERIESAIHNSHGEQVDVAGLVGRLESHVSTTPPTQPFPPIPSSDEAPDSAVERPDSRRTPKPSSRPSSRGPGIGEVAYMRASSRGASEQSSGQRSASRENAGRRAASVERARRRTLSREPIGRRADSPPFQSRRALSRDPALRRADSAEPKTRRAVSREQAVLGSVSPEANTPHFVTDDVPLRPRAESPGPWNRRAHSREPAVRREASPLVFSRRAISREPYSRRRISGDYSQRAVSVDPIMRRTSPRTDGVSRHASPLDDIFALRQAIPREDFVPRRGTPIVGTLAERDSPGVGSTPPAEPEPAPDEATDIETETDEMYFESRKGWNGPAVAGTSSRGFYGDVVQDYKLIARDVEAELAASEAQASAMNIVALIKKEKEREAHKPKVEATKEERVYEGPDLVPPQEELWG</sequence>
<feature type="compositionally biased region" description="Low complexity" evidence="1">
    <location>
        <begin position="121"/>
        <end position="133"/>
    </location>
</feature>
<feature type="region of interest" description="Disordered" evidence="1">
    <location>
        <begin position="631"/>
        <end position="663"/>
    </location>
</feature>
<dbReference type="Proteomes" id="UP000054466">
    <property type="component" value="Unassembled WGS sequence"/>
</dbReference>
<feature type="compositionally biased region" description="Basic and acidic residues" evidence="1">
    <location>
        <begin position="450"/>
        <end position="459"/>
    </location>
</feature>
<feature type="compositionally biased region" description="Polar residues" evidence="1">
    <location>
        <begin position="336"/>
        <end position="347"/>
    </location>
</feature>
<dbReference type="EMBL" id="KN847044">
    <property type="protein sequence ID" value="KIW26408.1"/>
    <property type="molecule type" value="Genomic_DNA"/>
</dbReference>
<organism evidence="2 3">
    <name type="scientific">Cladophialophora immunda</name>
    <dbReference type="NCBI Taxonomy" id="569365"/>
    <lineage>
        <taxon>Eukaryota</taxon>
        <taxon>Fungi</taxon>
        <taxon>Dikarya</taxon>
        <taxon>Ascomycota</taxon>
        <taxon>Pezizomycotina</taxon>
        <taxon>Eurotiomycetes</taxon>
        <taxon>Chaetothyriomycetidae</taxon>
        <taxon>Chaetothyriales</taxon>
        <taxon>Herpotrichiellaceae</taxon>
        <taxon>Cladophialophora</taxon>
    </lineage>
</organism>
<gene>
    <name evidence="2" type="ORF">PV07_09505</name>
</gene>
<feature type="region of interest" description="Disordered" evidence="1">
    <location>
        <begin position="535"/>
        <end position="563"/>
    </location>
</feature>
<feature type="compositionally biased region" description="Basic and acidic residues" evidence="1">
    <location>
        <begin position="348"/>
        <end position="378"/>
    </location>
</feature>
<feature type="compositionally biased region" description="Basic and acidic residues" evidence="1">
    <location>
        <begin position="428"/>
        <end position="438"/>
    </location>
</feature>
<dbReference type="OrthoDB" id="4148828at2759"/>
<evidence type="ECO:0000313" key="2">
    <source>
        <dbReference type="EMBL" id="KIW26408.1"/>
    </source>
</evidence>
<accession>A0A0D2C5H2</accession>
<feature type="region of interest" description="Disordered" evidence="1">
    <location>
        <begin position="114"/>
        <end position="134"/>
    </location>
</feature>
<dbReference type="HOGENOM" id="CLU_438830_0_0_1"/>
<proteinExistence type="predicted"/>
<feature type="region of interest" description="Disordered" evidence="1">
    <location>
        <begin position="279"/>
        <end position="459"/>
    </location>
</feature>
<dbReference type="AlphaFoldDB" id="A0A0D2C5H2"/>
<dbReference type="STRING" id="569365.A0A0D2C5H2"/>
<feature type="compositionally biased region" description="Low complexity" evidence="1">
    <location>
        <begin position="313"/>
        <end position="322"/>
    </location>
</feature>
<dbReference type="VEuPathDB" id="FungiDB:PV07_09505"/>
<protein>
    <submittedName>
        <fullName evidence="2">Uncharacterized protein</fullName>
    </submittedName>
</protein>